<keyword evidence="2" id="KW-1185">Reference proteome</keyword>
<reference evidence="1 2" key="1">
    <citation type="journal article" date="2023" name="Sci. Data">
        <title>Genome assembly of the Korean intertidal mud-creeper Batillaria attramentaria.</title>
        <authorList>
            <person name="Patra A.K."/>
            <person name="Ho P.T."/>
            <person name="Jun S."/>
            <person name="Lee S.J."/>
            <person name="Kim Y."/>
            <person name="Won Y.J."/>
        </authorList>
    </citation>
    <scope>NUCLEOTIDE SEQUENCE [LARGE SCALE GENOMIC DNA]</scope>
    <source>
        <strain evidence="1">Wonlab-2016</strain>
    </source>
</reference>
<evidence type="ECO:0000313" key="1">
    <source>
        <dbReference type="EMBL" id="KAK7498384.1"/>
    </source>
</evidence>
<organism evidence="1 2">
    <name type="scientific">Batillaria attramentaria</name>
    <dbReference type="NCBI Taxonomy" id="370345"/>
    <lineage>
        <taxon>Eukaryota</taxon>
        <taxon>Metazoa</taxon>
        <taxon>Spiralia</taxon>
        <taxon>Lophotrochozoa</taxon>
        <taxon>Mollusca</taxon>
        <taxon>Gastropoda</taxon>
        <taxon>Caenogastropoda</taxon>
        <taxon>Sorbeoconcha</taxon>
        <taxon>Cerithioidea</taxon>
        <taxon>Batillariidae</taxon>
        <taxon>Batillaria</taxon>
    </lineage>
</organism>
<dbReference type="EMBL" id="JACVVK020000051">
    <property type="protein sequence ID" value="KAK7498384.1"/>
    <property type="molecule type" value="Genomic_DNA"/>
</dbReference>
<name>A0ABD0LHD7_9CAEN</name>
<accession>A0ABD0LHD7</accession>
<dbReference type="Proteomes" id="UP001519460">
    <property type="component" value="Unassembled WGS sequence"/>
</dbReference>
<evidence type="ECO:0000313" key="2">
    <source>
        <dbReference type="Proteomes" id="UP001519460"/>
    </source>
</evidence>
<comment type="caution">
    <text evidence="1">The sequence shown here is derived from an EMBL/GenBank/DDBJ whole genome shotgun (WGS) entry which is preliminary data.</text>
</comment>
<protein>
    <submittedName>
        <fullName evidence="1">Uncharacterized protein</fullName>
    </submittedName>
</protein>
<proteinExistence type="predicted"/>
<sequence>AVSRAVQVSKLPVRRPVDYENGRLMDTATPAGRGTNCAVHQYALWGGNQSRLAPLGESSPTGAVMGTLRYNIKRSLVFTVAQECRVTCEE</sequence>
<gene>
    <name evidence="1" type="ORF">BaRGS_00010338</name>
</gene>
<feature type="non-terminal residue" evidence="1">
    <location>
        <position position="1"/>
    </location>
</feature>
<dbReference type="AlphaFoldDB" id="A0ABD0LHD7"/>